<feature type="region of interest" description="Disordered" evidence="1">
    <location>
        <begin position="1"/>
        <end position="60"/>
    </location>
</feature>
<dbReference type="GO" id="GO:0070461">
    <property type="term" value="C:SAGA-type complex"/>
    <property type="evidence" value="ECO:0007669"/>
    <property type="project" value="InterPro"/>
</dbReference>
<evidence type="ECO:0000313" key="2">
    <source>
        <dbReference type="EMBL" id="PWN44530.1"/>
    </source>
</evidence>
<name>A0A316W3Y1_9BASI</name>
<gene>
    <name evidence="2" type="ORF">IE81DRAFT_9804</name>
</gene>
<keyword evidence="3" id="KW-1185">Reference proteome</keyword>
<dbReference type="InterPro" id="IPR024738">
    <property type="entry name" value="Hfi1/Tada1"/>
</dbReference>
<feature type="compositionally biased region" description="Basic and acidic residues" evidence="1">
    <location>
        <begin position="24"/>
        <end position="45"/>
    </location>
</feature>
<reference evidence="2 3" key="1">
    <citation type="journal article" date="2018" name="Mol. Biol. Evol.">
        <title>Broad Genomic Sampling Reveals a Smut Pathogenic Ancestry of the Fungal Clade Ustilaginomycotina.</title>
        <authorList>
            <person name="Kijpornyongpan T."/>
            <person name="Mondo S.J."/>
            <person name="Barry K."/>
            <person name="Sandor L."/>
            <person name="Lee J."/>
            <person name="Lipzen A."/>
            <person name="Pangilinan J."/>
            <person name="LaButti K."/>
            <person name="Hainaut M."/>
            <person name="Henrissat B."/>
            <person name="Grigoriev I.V."/>
            <person name="Spatafora J.W."/>
            <person name="Aime M.C."/>
        </authorList>
    </citation>
    <scope>NUCLEOTIDE SEQUENCE [LARGE SCALE GENOMIC DNA]</scope>
    <source>
        <strain evidence="2 3">MCA 4658</strain>
    </source>
</reference>
<dbReference type="RefSeq" id="XP_025371690.1">
    <property type="nucleotide sequence ID" value="XM_025517804.1"/>
</dbReference>
<evidence type="ECO:0000256" key="1">
    <source>
        <dbReference type="SAM" id="MobiDB-lite"/>
    </source>
</evidence>
<evidence type="ECO:0000313" key="3">
    <source>
        <dbReference type="Proteomes" id="UP000245783"/>
    </source>
</evidence>
<dbReference type="OrthoDB" id="10264870at2759"/>
<dbReference type="Pfam" id="PF12767">
    <property type="entry name" value="SAGA-Tad1"/>
    <property type="match status" value="1"/>
</dbReference>
<dbReference type="GeneID" id="37039674"/>
<dbReference type="InParanoid" id="A0A316W3Y1"/>
<accession>A0A316W3Y1</accession>
<organism evidence="2 3">
    <name type="scientific">Ceraceosorus guamensis</name>
    <dbReference type="NCBI Taxonomy" id="1522189"/>
    <lineage>
        <taxon>Eukaryota</taxon>
        <taxon>Fungi</taxon>
        <taxon>Dikarya</taxon>
        <taxon>Basidiomycota</taxon>
        <taxon>Ustilaginomycotina</taxon>
        <taxon>Exobasidiomycetes</taxon>
        <taxon>Ceraceosorales</taxon>
        <taxon>Ceraceosoraceae</taxon>
        <taxon>Ceraceosorus</taxon>
    </lineage>
</organism>
<proteinExistence type="predicted"/>
<protein>
    <submittedName>
        <fullName evidence="2">Uncharacterized protein</fullName>
    </submittedName>
</protein>
<dbReference type="EMBL" id="KZ819360">
    <property type="protein sequence ID" value="PWN44530.1"/>
    <property type="molecule type" value="Genomic_DNA"/>
</dbReference>
<sequence length="129" mass="14150">MSVSEPQPRPSAESKVRYGSSKGIVERASRPDLATERSQVRDGARDAAPPTRRPQRVDTQALKAKLAAALGSHGAQYWAALLDFFSGRIDRNEFENVARRCLQSEQARGCFICTSQLAASLCCRPHFTG</sequence>
<dbReference type="AlphaFoldDB" id="A0A316W3Y1"/>
<dbReference type="Proteomes" id="UP000245783">
    <property type="component" value="Unassembled WGS sequence"/>
</dbReference>
<dbReference type="STRING" id="1522189.A0A316W3Y1"/>